<keyword evidence="1" id="KW-0812">Transmembrane</keyword>
<name>A0A3B7MPL5_9BACT</name>
<proteinExistence type="predicted"/>
<protein>
    <recommendedName>
        <fullName evidence="2">Peptidase M56 domain-containing protein</fullName>
    </recommendedName>
</protein>
<dbReference type="PANTHER" id="PTHR34978">
    <property type="entry name" value="POSSIBLE SENSOR-TRANSDUCER PROTEIN BLAR"/>
    <property type="match status" value="1"/>
</dbReference>
<dbReference type="OrthoDB" id="9814002at2"/>
<feature type="transmembrane region" description="Helical" evidence="1">
    <location>
        <begin position="6"/>
        <end position="24"/>
    </location>
</feature>
<feature type="transmembrane region" description="Helical" evidence="1">
    <location>
        <begin position="99"/>
        <end position="120"/>
    </location>
</feature>
<gene>
    <name evidence="3" type="ORF">D3H65_13780</name>
</gene>
<reference evidence="3 4" key="1">
    <citation type="submission" date="2018-09" db="EMBL/GenBank/DDBJ databases">
        <title>Genome sequencing of strain 6GH32-13.</title>
        <authorList>
            <person name="Weon H.-Y."/>
            <person name="Heo J."/>
            <person name="Kwon S.-W."/>
        </authorList>
    </citation>
    <scope>NUCLEOTIDE SEQUENCE [LARGE SCALE GENOMIC DNA]</scope>
    <source>
        <strain evidence="3 4">5GH32-13</strain>
    </source>
</reference>
<dbReference type="EMBL" id="CP032157">
    <property type="protein sequence ID" value="AXY74990.1"/>
    <property type="molecule type" value="Genomic_DNA"/>
</dbReference>
<dbReference type="RefSeq" id="WP_119050872.1">
    <property type="nucleotide sequence ID" value="NZ_CP032157.1"/>
</dbReference>
<dbReference type="InterPro" id="IPR052173">
    <property type="entry name" value="Beta-lactam_resp_regulator"/>
</dbReference>
<evidence type="ECO:0000313" key="3">
    <source>
        <dbReference type="EMBL" id="AXY74990.1"/>
    </source>
</evidence>
<dbReference type="KEGG" id="pseg:D3H65_13780"/>
<accession>A0A3B7MPL5</accession>
<keyword evidence="1" id="KW-0472">Membrane</keyword>
<evidence type="ECO:0000256" key="1">
    <source>
        <dbReference type="SAM" id="Phobius"/>
    </source>
</evidence>
<dbReference type="Proteomes" id="UP000263900">
    <property type="component" value="Chromosome"/>
</dbReference>
<keyword evidence="1" id="KW-1133">Transmembrane helix</keyword>
<feature type="domain" description="Peptidase M56" evidence="2">
    <location>
        <begin position="167"/>
        <end position="263"/>
    </location>
</feature>
<dbReference type="InterPro" id="IPR008756">
    <property type="entry name" value="Peptidase_M56"/>
</dbReference>
<sequence>MLILSYLGKMVLCSGILLGYYWLFLRNRRFHHYNRFYLLATLLLSFVLPLFKIPVFNEATDTLNQVAYQTARAVTLQPFVQQVAIPVQETSSFFTLTNLLWVLYGTGVLVLLVILGRSIWHIRKIAKRYPYEVVERIKFYQTHEPGTPFSFFRSIFWNKELNLTSPQEQQVFRHELFHVQEKHSADIMLAELITAAAWFNPFFYLIKKELKVIHEFLADQFAASESNHYQYAELLVQQVMTSRKLSVSHHFFQNQLKRRIAMITQLNQSKYGYWSRVMVLPILVVLFLSVSLHAQERKRDKGNTERTTANVKGEEPVVPHEVYEEIKKQGQVVVGEVLRLPVAQFRERIHNEGSELDVSLVTNWWVIEIEKRDKKYKSYAKIPDVQKGFERALVENIAEQKYLLIKKMNKMQSTGYKSRLPRELELQLLDEYVKGLEEEGLSLLQQLNEIKNNQP</sequence>
<feature type="transmembrane region" description="Helical" evidence="1">
    <location>
        <begin position="36"/>
        <end position="56"/>
    </location>
</feature>
<keyword evidence="4" id="KW-1185">Reference proteome</keyword>
<organism evidence="3 4">
    <name type="scientific">Paraflavitalea soli</name>
    <dbReference type="NCBI Taxonomy" id="2315862"/>
    <lineage>
        <taxon>Bacteria</taxon>
        <taxon>Pseudomonadati</taxon>
        <taxon>Bacteroidota</taxon>
        <taxon>Chitinophagia</taxon>
        <taxon>Chitinophagales</taxon>
        <taxon>Chitinophagaceae</taxon>
        <taxon>Paraflavitalea</taxon>
    </lineage>
</organism>
<evidence type="ECO:0000313" key="4">
    <source>
        <dbReference type="Proteomes" id="UP000263900"/>
    </source>
</evidence>
<dbReference type="PANTHER" id="PTHR34978:SF3">
    <property type="entry name" value="SLR0241 PROTEIN"/>
    <property type="match status" value="1"/>
</dbReference>
<dbReference type="AlphaFoldDB" id="A0A3B7MPL5"/>
<evidence type="ECO:0000259" key="2">
    <source>
        <dbReference type="Pfam" id="PF05569"/>
    </source>
</evidence>
<feature type="transmembrane region" description="Helical" evidence="1">
    <location>
        <begin position="273"/>
        <end position="292"/>
    </location>
</feature>
<dbReference type="CDD" id="cd07341">
    <property type="entry name" value="M56_BlaR1_MecR1_like"/>
    <property type="match status" value="1"/>
</dbReference>
<dbReference type="Pfam" id="PF05569">
    <property type="entry name" value="Peptidase_M56"/>
    <property type="match status" value="1"/>
</dbReference>